<dbReference type="SUPFAM" id="SSF55186">
    <property type="entry name" value="ThrRS/AlaRS common domain"/>
    <property type="match status" value="1"/>
</dbReference>
<name>A0A3A6QZM4_9VIBR</name>
<keyword evidence="1" id="KW-0479">Metal-binding</keyword>
<dbReference type="GO" id="GO:0000166">
    <property type="term" value="F:nucleotide binding"/>
    <property type="evidence" value="ECO:0007669"/>
    <property type="project" value="InterPro"/>
</dbReference>
<protein>
    <submittedName>
        <fullName evidence="3">Alanyl-tRNA editing protein</fullName>
    </submittedName>
</protein>
<organism evidence="3 4">
    <name type="scientific">Vibrio sinensis</name>
    <dbReference type="NCBI Taxonomy" id="2302434"/>
    <lineage>
        <taxon>Bacteria</taxon>
        <taxon>Pseudomonadati</taxon>
        <taxon>Pseudomonadota</taxon>
        <taxon>Gammaproteobacteria</taxon>
        <taxon>Vibrionales</taxon>
        <taxon>Vibrionaceae</taxon>
        <taxon>Vibrio</taxon>
    </lineage>
</organism>
<evidence type="ECO:0000256" key="1">
    <source>
        <dbReference type="ARBA" id="ARBA00022723"/>
    </source>
</evidence>
<dbReference type="RefSeq" id="WP_120029643.1">
    <property type="nucleotide sequence ID" value="NZ_QVMU01000002.1"/>
</dbReference>
<gene>
    <name evidence="3" type="ORF">DZ860_04025</name>
</gene>
<dbReference type="Proteomes" id="UP000273252">
    <property type="component" value="Unassembled WGS sequence"/>
</dbReference>
<sequence>MQITPTHVHFCHGIWTLNSVVQHVSRNNDQTYILTEATPFHPVSHIWPDHPADRGTLTVNGKTYAVENCLVGAVELASHTLYVDKAIPVKRDESGWAFVVVHCLTDSSVDIEVGMNIELSVDKEYQLALSRGHSAGHLAYLALNKVLVDQGYWRKSADRQDPHGNADFNSYAQVTSFVTEDKCVDTYRLGKTLRKRGLNSADMLSDLTGISSLVNQQLTQWLQLGSEVKVSCHGTALTDSRYWQCDLQEEQIAEIPCGGTHVSSLLEYQNIEMTLIAVDEQNIEMHTHVNRA</sequence>
<keyword evidence="2" id="KW-0862">Zinc</keyword>
<dbReference type="EMBL" id="QVMU01000002">
    <property type="protein sequence ID" value="RJX74307.1"/>
    <property type="molecule type" value="Genomic_DNA"/>
</dbReference>
<dbReference type="GO" id="GO:0002161">
    <property type="term" value="F:aminoacyl-tRNA deacylase activity"/>
    <property type="evidence" value="ECO:0007669"/>
    <property type="project" value="UniProtKB-ARBA"/>
</dbReference>
<evidence type="ECO:0000256" key="2">
    <source>
        <dbReference type="ARBA" id="ARBA00022833"/>
    </source>
</evidence>
<evidence type="ECO:0000313" key="3">
    <source>
        <dbReference type="EMBL" id="RJX74307.1"/>
    </source>
</evidence>
<proteinExistence type="predicted"/>
<reference evidence="3 4" key="1">
    <citation type="submission" date="2018-08" db="EMBL/GenBank/DDBJ databases">
        <title>Vibrio isolated from the Eastern China Marginal Seas.</title>
        <authorList>
            <person name="Li Y."/>
        </authorList>
    </citation>
    <scope>NUCLEOTIDE SEQUENCE [LARGE SCALE GENOMIC DNA]</scope>
    <source>
        <strain evidence="3 4">BEI233</strain>
    </source>
</reference>
<comment type="caution">
    <text evidence="3">The sequence shown here is derived from an EMBL/GenBank/DDBJ whole genome shotgun (WGS) entry which is preliminary data.</text>
</comment>
<dbReference type="GO" id="GO:0046872">
    <property type="term" value="F:metal ion binding"/>
    <property type="evidence" value="ECO:0007669"/>
    <property type="project" value="UniProtKB-KW"/>
</dbReference>
<dbReference type="InterPro" id="IPR018163">
    <property type="entry name" value="Thr/Ala-tRNA-synth_IIc_edit"/>
</dbReference>
<dbReference type="PANTHER" id="PTHR43462:SF1">
    <property type="entry name" value="ALANYL-TRNA EDITING PROTEIN AARSD1"/>
    <property type="match status" value="1"/>
</dbReference>
<dbReference type="AlphaFoldDB" id="A0A3A6QZM4"/>
<keyword evidence="4" id="KW-1185">Reference proteome</keyword>
<dbReference type="OrthoDB" id="6396444at2"/>
<dbReference type="InterPro" id="IPR051335">
    <property type="entry name" value="Alanyl-tRNA_Editing_Enzymes"/>
</dbReference>
<accession>A0A3A6QZM4</accession>
<evidence type="ECO:0000313" key="4">
    <source>
        <dbReference type="Proteomes" id="UP000273252"/>
    </source>
</evidence>
<dbReference type="PANTHER" id="PTHR43462">
    <property type="entry name" value="ALANYL-TRNA EDITING PROTEIN"/>
    <property type="match status" value="1"/>
</dbReference>
<dbReference type="Gene3D" id="3.30.980.10">
    <property type="entry name" value="Threonyl-trna Synthetase, Chain A, domain 2"/>
    <property type="match status" value="1"/>
</dbReference>